<dbReference type="PANTHER" id="PTHR43071">
    <property type="entry name" value="2-AMINO-4-HYDROXY-6-HYDROXYMETHYLDIHYDROPTERIDINE PYROPHOSPHOKINASE"/>
    <property type="match status" value="1"/>
</dbReference>
<dbReference type="InterPro" id="IPR035907">
    <property type="entry name" value="Hppk_sf"/>
</dbReference>
<proteinExistence type="predicted"/>
<dbReference type="EC" id="2.7.6.3" evidence="2"/>
<organism evidence="9 10">
    <name type="scientific">SAR86 cluster bacterium</name>
    <dbReference type="NCBI Taxonomy" id="2030880"/>
    <lineage>
        <taxon>Bacteria</taxon>
        <taxon>Pseudomonadati</taxon>
        <taxon>Pseudomonadota</taxon>
        <taxon>Gammaproteobacteria</taxon>
        <taxon>SAR86 cluster</taxon>
    </lineage>
</organism>
<evidence type="ECO:0000256" key="4">
    <source>
        <dbReference type="ARBA" id="ARBA00022741"/>
    </source>
</evidence>
<dbReference type="Gene3D" id="3.30.70.560">
    <property type="entry name" value="7,8-Dihydro-6-hydroxymethylpterin-pyrophosphokinase HPPK"/>
    <property type="match status" value="1"/>
</dbReference>
<evidence type="ECO:0000256" key="1">
    <source>
        <dbReference type="ARBA" id="ARBA00005051"/>
    </source>
</evidence>
<evidence type="ECO:0000256" key="7">
    <source>
        <dbReference type="ARBA" id="ARBA00022909"/>
    </source>
</evidence>
<dbReference type="GO" id="GO:0003848">
    <property type="term" value="F:2-amino-4-hydroxy-6-hydroxymethyldihydropteridine diphosphokinase activity"/>
    <property type="evidence" value="ECO:0007669"/>
    <property type="project" value="UniProtKB-EC"/>
</dbReference>
<keyword evidence="3 9" id="KW-0808">Transferase</keyword>
<dbReference type="SUPFAM" id="SSF55083">
    <property type="entry name" value="6-hydroxymethyl-7,8-dihydropterin pyrophosphokinase, HPPK"/>
    <property type="match status" value="1"/>
</dbReference>
<comment type="pathway">
    <text evidence="1">Cofactor biosynthesis; tetrahydrofolate biosynthesis; 2-amino-4-hydroxy-6-hydroxymethyl-7,8-dihydropteridine diphosphate from 7,8-dihydroneopterin triphosphate: step 4/4.</text>
</comment>
<keyword evidence="7" id="KW-0289">Folate biosynthesis</keyword>
<feature type="domain" description="7,8-dihydro-6-hydroxymethylpterin-pyrophosphokinase" evidence="8">
    <location>
        <begin position="4"/>
        <end position="124"/>
    </location>
</feature>
<sequence length="125" mass="14285">MKYFLSLGSNIHAEKNLEFAFKELKKILSNIQSSSIHQTKAEGFEGDDFLNSVVCGNSELDFKDLNKKLKLIEDNAGRNRNAPKFSARTLDIDIVLQIDENDDILFESDEIQKYEFVSVPLKELI</sequence>
<name>A0A520N2L5_9GAMM</name>
<dbReference type="GO" id="GO:0046654">
    <property type="term" value="P:tetrahydrofolate biosynthetic process"/>
    <property type="evidence" value="ECO:0007669"/>
    <property type="project" value="UniProtKB-UniPathway"/>
</dbReference>
<dbReference type="Proteomes" id="UP000318710">
    <property type="component" value="Unassembled WGS sequence"/>
</dbReference>
<evidence type="ECO:0000259" key="8">
    <source>
        <dbReference type="Pfam" id="PF01288"/>
    </source>
</evidence>
<protein>
    <recommendedName>
        <fullName evidence="2">2-amino-4-hydroxy-6-hydroxymethyldihydropteridine diphosphokinase</fullName>
        <ecNumber evidence="2">2.7.6.3</ecNumber>
    </recommendedName>
</protein>
<comment type="caution">
    <text evidence="9">The sequence shown here is derived from an EMBL/GenBank/DDBJ whole genome shotgun (WGS) entry which is preliminary data.</text>
</comment>
<dbReference type="GO" id="GO:0046656">
    <property type="term" value="P:folic acid biosynthetic process"/>
    <property type="evidence" value="ECO:0007669"/>
    <property type="project" value="UniProtKB-KW"/>
</dbReference>
<dbReference type="UniPathway" id="UPA00077">
    <property type="reaction ID" value="UER00155"/>
</dbReference>
<evidence type="ECO:0000313" key="10">
    <source>
        <dbReference type="Proteomes" id="UP000318710"/>
    </source>
</evidence>
<dbReference type="Pfam" id="PF01288">
    <property type="entry name" value="HPPK"/>
    <property type="match status" value="1"/>
</dbReference>
<accession>A0A520N2L5</accession>
<dbReference type="NCBIfam" id="TIGR01498">
    <property type="entry name" value="folK"/>
    <property type="match status" value="1"/>
</dbReference>
<gene>
    <name evidence="9" type="primary">folK</name>
    <name evidence="9" type="ORF">EVA93_02605</name>
</gene>
<dbReference type="AlphaFoldDB" id="A0A520N2L5"/>
<keyword evidence="5 9" id="KW-0418">Kinase</keyword>
<evidence type="ECO:0000256" key="6">
    <source>
        <dbReference type="ARBA" id="ARBA00022840"/>
    </source>
</evidence>
<evidence type="ECO:0000256" key="5">
    <source>
        <dbReference type="ARBA" id="ARBA00022777"/>
    </source>
</evidence>
<evidence type="ECO:0000256" key="2">
    <source>
        <dbReference type="ARBA" id="ARBA00013253"/>
    </source>
</evidence>
<evidence type="ECO:0000256" key="3">
    <source>
        <dbReference type="ARBA" id="ARBA00022679"/>
    </source>
</evidence>
<evidence type="ECO:0000313" key="9">
    <source>
        <dbReference type="EMBL" id="RZO27676.1"/>
    </source>
</evidence>
<dbReference type="EMBL" id="SHBF01000012">
    <property type="protein sequence ID" value="RZO27676.1"/>
    <property type="molecule type" value="Genomic_DNA"/>
</dbReference>
<dbReference type="PANTHER" id="PTHR43071:SF2">
    <property type="entry name" value="2-AMINO-4-HYDROXY-6-HYDROXYMETHYLDIHYDROPTERIDINE PYROPHOSPHOKINASE"/>
    <property type="match status" value="1"/>
</dbReference>
<keyword evidence="4" id="KW-0547">Nucleotide-binding</keyword>
<dbReference type="GO" id="GO:0005524">
    <property type="term" value="F:ATP binding"/>
    <property type="evidence" value="ECO:0007669"/>
    <property type="project" value="UniProtKB-KW"/>
</dbReference>
<dbReference type="GO" id="GO:0016301">
    <property type="term" value="F:kinase activity"/>
    <property type="evidence" value="ECO:0007669"/>
    <property type="project" value="UniProtKB-KW"/>
</dbReference>
<dbReference type="InterPro" id="IPR000550">
    <property type="entry name" value="Hppk"/>
</dbReference>
<keyword evidence="6" id="KW-0067">ATP-binding</keyword>
<reference evidence="9 10" key="1">
    <citation type="submission" date="2019-02" db="EMBL/GenBank/DDBJ databases">
        <title>Prokaryotic population dynamics and viral predation in marine succession experiment using metagenomics: the confinement effect.</title>
        <authorList>
            <person name="Haro-Moreno J.M."/>
            <person name="Rodriguez-Valera F."/>
            <person name="Lopez-Perez M."/>
        </authorList>
    </citation>
    <scope>NUCLEOTIDE SEQUENCE [LARGE SCALE GENOMIC DNA]</scope>
    <source>
        <strain evidence="9">MED-G160</strain>
    </source>
</reference>
<dbReference type="CDD" id="cd00483">
    <property type="entry name" value="HPPK"/>
    <property type="match status" value="1"/>
</dbReference>